<dbReference type="Gene3D" id="3.30.160.810">
    <property type="match status" value="1"/>
</dbReference>
<comment type="similarity">
    <text evidence="2 8">Belongs to the universal ribosomal protein uL3 family.</text>
</comment>
<dbReference type="EMBL" id="JALJOV010002192">
    <property type="protein sequence ID" value="KAK9833250.1"/>
    <property type="molecule type" value="Genomic_DNA"/>
</dbReference>
<keyword evidence="4 8" id="KW-0689">Ribosomal protein</keyword>
<organism evidence="10 11">
    <name type="scientific">Apatococcus fuscideae</name>
    <dbReference type="NCBI Taxonomy" id="2026836"/>
    <lineage>
        <taxon>Eukaryota</taxon>
        <taxon>Viridiplantae</taxon>
        <taxon>Chlorophyta</taxon>
        <taxon>core chlorophytes</taxon>
        <taxon>Trebouxiophyceae</taxon>
        <taxon>Chlorellales</taxon>
        <taxon>Chlorellaceae</taxon>
        <taxon>Apatococcus</taxon>
    </lineage>
</organism>
<dbReference type="InterPro" id="IPR009000">
    <property type="entry name" value="Transl_B-barrel_sf"/>
</dbReference>
<dbReference type="GO" id="GO:0006412">
    <property type="term" value="P:translation"/>
    <property type="evidence" value="ECO:0007669"/>
    <property type="project" value="InterPro"/>
</dbReference>
<dbReference type="Proteomes" id="UP001485043">
    <property type="component" value="Unassembled WGS sequence"/>
</dbReference>
<dbReference type="GO" id="GO:0003735">
    <property type="term" value="F:structural constituent of ribosome"/>
    <property type="evidence" value="ECO:0007669"/>
    <property type="project" value="InterPro"/>
</dbReference>
<proteinExistence type="inferred from homology"/>
<feature type="region of interest" description="Disordered" evidence="9">
    <location>
        <begin position="81"/>
        <end position="106"/>
    </location>
</feature>
<dbReference type="PANTHER" id="PTHR11229:SF8">
    <property type="entry name" value="LARGE RIBOSOMAL SUBUNIT PROTEIN UL3M"/>
    <property type="match status" value="1"/>
</dbReference>
<dbReference type="NCBIfam" id="TIGR03625">
    <property type="entry name" value="L3_bact"/>
    <property type="match status" value="1"/>
</dbReference>
<protein>
    <recommendedName>
        <fullName evidence="7">Large ribosomal subunit protein uL3m</fullName>
    </recommendedName>
</protein>
<dbReference type="FunFam" id="2.40.30.10:FF:000004">
    <property type="entry name" value="50S ribosomal protein L3"/>
    <property type="match status" value="1"/>
</dbReference>
<evidence type="ECO:0000256" key="4">
    <source>
        <dbReference type="ARBA" id="ARBA00022980"/>
    </source>
</evidence>
<dbReference type="Gene3D" id="2.40.30.10">
    <property type="entry name" value="Translation factors"/>
    <property type="match status" value="1"/>
</dbReference>
<evidence type="ECO:0000256" key="2">
    <source>
        <dbReference type="ARBA" id="ARBA00006540"/>
    </source>
</evidence>
<dbReference type="HAMAP" id="MF_01325_B">
    <property type="entry name" value="Ribosomal_uL3_B"/>
    <property type="match status" value="1"/>
</dbReference>
<dbReference type="PROSITE" id="PS00474">
    <property type="entry name" value="RIBOSOMAL_L3"/>
    <property type="match status" value="1"/>
</dbReference>
<evidence type="ECO:0000256" key="1">
    <source>
        <dbReference type="ARBA" id="ARBA00004173"/>
    </source>
</evidence>
<evidence type="ECO:0000256" key="8">
    <source>
        <dbReference type="RuleBase" id="RU003905"/>
    </source>
</evidence>
<evidence type="ECO:0000256" key="5">
    <source>
        <dbReference type="ARBA" id="ARBA00023128"/>
    </source>
</evidence>
<feature type="compositionally biased region" description="Basic residues" evidence="9">
    <location>
        <begin position="96"/>
        <end position="105"/>
    </location>
</feature>
<dbReference type="FunFam" id="3.30.160.810:FF:000001">
    <property type="entry name" value="50S ribosomal protein L3"/>
    <property type="match status" value="1"/>
</dbReference>
<dbReference type="Pfam" id="PF00297">
    <property type="entry name" value="Ribosomal_L3"/>
    <property type="match status" value="1"/>
</dbReference>
<keyword evidence="5" id="KW-0496">Mitochondrion</keyword>
<evidence type="ECO:0000313" key="11">
    <source>
        <dbReference type="Proteomes" id="UP001485043"/>
    </source>
</evidence>
<dbReference type="SUPFAM" id="SSF50447">
    <property type="entry name" value="Translation proteins"/>
    <property type="match status" value="1"/>
</dbReference>
<keyword evidence="11" id="KW-1185">Reference proteome</keyword>
<sequence length="347" mass="37699">MSVLKQLRTGRCCQRLSNLLQTAPQQSQYSSLSPASVLAALQARLADSGAVPSSAAHVPATHWQQSPALEALSRRGYVQPAYAETSSDEEDEAPKKVAKPQRPRRSGLIAVKAGMTHAWDEHGARIPLTVLWVDSCQVIQAKTDARHGYTALQLGIGSKRAKRMPAKERGHFAQAGQPLKRKLAEFRVTEDALLPAGTELRADHFVAGQYVDIQGTTLGKGFQGVMKRWGFAGQPASHGNTKAHRKAGGTGACQDPGKIWKGKKMAGQMGNKLRTVLSVWIYKVDPARNLLWVRGQVPGHKGNFVKIEDAVMKTVQQQPSRPFPTVVEHGSQIVTAPAPQNAFQVPH</sequence>
<feature type="region of interest" description="Disordered" evidence="9">
    <location>
        <begin position="235"/>
        <end position="256"/>
    </location>
</feature>
<dbReference type="GO" id="GO:0005762">
    <property type="term" value="C:mitochondrial large ribosomal subunit"/>
    <property type="evidence" value="ECO:0007669"/>
    <property type="project" value="TreeGrafter"/>
</dbReference>
<evidence type="ECO:0000313" key="10">
    <source>
        <dbReference type="EMBL" id="KAK9833250.1"/>
    </source>
</evidence>
<dbReference type="InterPro" id="IPR019927">
    <property type="entry name" value="Ribosomal_uL3_bac/org-type"/>
</dbReference>
<evidence type="ECO:0000256" key="6">
    <source>
        <dbReference type="ARBA" id="ARBA00023274"/>
    </source>
</evidence>
<comment type="subcellular location">
    <subcellularLocation>
        <location evidence="1">Mitochondrion</location>
    </subcellularLocation>
</comment>
<reference evidence="10 11" key="1">
    <citation type="journal article" date="2024" name="Nat. Commun.">
        <title>Phylogenomics reveals the evolutionary origins of lichenization in chlorophyte algae.</title>
        <authorList>
            <person name="Puginier C."/>
            <person name="Libourel C."/>
            <person name="Otte J."/>
            <person name="Skaloud P."/>
            <person name="Haon M."/>
            <person name="Grisel S."/>
            <person name="Petersen M."/>
            <person name="Berrin J.G."/>
            <person name="Delaux P.M."/>
            <person name="Dal Grande F."/>
            <person name="Keller J."/>
        </authorList>
    </citation>
    <scope>NUCLEOTIDE SEQUENCE [LARGE SCALE GENOMIC DNA]</scope>
    <source>
        <strain evidence="10 11">SAG 2523</strain>
    </source>
</reference>
<comment type="caution">
    <text evidence="10">The sequence shown here is derived from an EMBL/GenBank/DDBJ whole genome shotgun (WGS) entry which is preliminary data.</text>
</comment>
<name>A0AAW1RGL8_9CHLO</name>
<keyword evidence="6 8" id="KW-0687">Ribonucleoprotein</keyword>
<evidence type="ECO:0000256" key="9">
    <source>
        <dbReference type="SAM" id="MobiDB-lite"/>
    </source>
</evidence>
<dbReference type="InterPro" id="IPR019926">
    <property type="entry name" value="Ribosomal_uL3_CS"/>
</dbReference>
<evidence type="ECO:0000256" key="3">
    <source>
        <dbReference type="ARBA" id="ARBA00022946"/>
    </source>
</evidence>
<keyword evidence="3" id="KW-0809">Transit peptide</keyword>
<gene>
    <name evidence="10" type="ORF">WJX84_010338</name>
</gene>
<dbReference type="InterPro" id="IPR000597">
    <property type="entry name" value="Ribosomal_uL3"/>
</dbReference>
<dbReference type="PANTHER" id="PTHR11229">
    <property type="entry name" value="50S RIBOSOMAL PROTEIN L3"/>
    <property type="match status" value="1"/>
</dbReference>
<accession>A0AAW1RGL8</accession>
<dbReference type="AlphaFoldDB" id="A0AAW1RGL8"/>
<evidence type="ECO:0000256" key="7">
    <source>
        <dbReference type="ARBA" id="ARBA00035209"/>
    </source>
</evidence>